<name>A0ABD5VCQ9_9EURY</name>
<reference evidence="1 2" key="1">
    <citation type="journal article" date="2019" name="Int. J. Syst. Evol. Microbiol.">
        <title>The Global Catalogue of Microorganisms (GCM) 10K type strain sequencing project: providing services to taxonomists for standard genome sequencing and annotation.</title>
        <authorList>
            <consortium name="The Broad Institute Genomics Platform"/>
            <consortium name="The Broad Institute Genome Sequencing Center for Infectious Disease"/>
            <person name="Wu L."/>
            <person name="Ma J."/>
        </authorList>
    </citation>
    <scope>NUCLEOTIDE SEQUENCE [LARGE SCALE GENOMIC DNA]</scope>
    <source>
        <strain evidence="1 2">GX26</strain>
    </source>
</reference>
<dbReference type="RefSeq" id="WP_336349848.1">
    <property type="nucleotide sequence ID" value="NZ_JAZAQL010000002.1"/>
</dbReference>
<evidence type="ECO:0008006" key="3">
    <source>
        <dbReference type="Google" id="ProtNLM"/>
    </source>
</evidence>
<accession>A0ABD5VCQ9</accession>
<gene>
    <name evidence="1" type="ORF">ACFQGB_08320</name>
</gene>
<protein>
    <recommendedName>
        <fullName evidence="3">DUF2971 domain-containing protein</fullName>
    </recommendedName>
</protein>
<evidence type="ECO:0000313" key="1">
    <source>
        <dbReference type="EMBL" id="MFC6952866.1"/>
    </source>
</evidence>
<dbReference type="AlphaFoldDB" id="A0ABD5VCQ9"/>
<proteinExistence type="predicted"/>
<comment type="caution">
    <text evidence="1">The sequence shown here is derived from an EMBL/GenBank/DDBJ whole genome shotgun (WGS) entry which is preliminary data.</text>
</comment>
<dbReference type="Proteomes" id="UP001596395">
    <property type="component" value="Unassembled WGS sequence"/>
</dbReference>
<sequence>MTVVYRFRSMHNLIHEYNELEQQELVLSSPRYFNDPLEGYQDVFWEGGEVLWENLLRHYLLNLHWAATNCLIFDSSEDFEEYAIDPKLTREDLPTDEFRQQFDSVCQSFFEEKGFRRISSSLASLPKPLKRNNLQQILSAIHPSALESVLERMRTSGVISEEGPKVTSSTDSETVENLIEALSDAMADEDEELLESVASSLGPLKSHMYLQQAVQTGVEQLELHHKKHHLLHQSFPDRYIREIANSLIHTNWHTLCFAKECASPPMWATYADEHRGAALMFDADRETEQSWGKLTVNGRTGWNNSGPKCGEIQAPLNPVDYGSSPPEVDFFQFLGTLPLPKLVSAWHSTPDGRTSQKLGKIVDDQDAWQDNLWDHFNSMSTRKLSQWEYEQEVRMVLPDLSGTEGSHRKVTYDISQLEGVVFGLRTELEDRFEVMRILSENSRGDDSSPVEFYQMVFDGGKFKKVKVDIL</sequence>
<evidence type="ECO:0000313" key="2">
    <source>
        <dbReference type="Proteomes" id="UP001596395"/>
    </source>
</evidence>
<organism evidence="1 2">
    <name type="scientific">Halorubellus litoreus</name>
    <dbReference type="NCBI Taxonomy" id="755308"/>
    <lineage>
        <taxon>Archaea</taxon>
        <taxon>Methanobacteriati</taxon>
        <taxon>Methanobacteriota</taxon>
        <taxon>Stenosarchaea group</taxon>
        <taxon>Halobacteria</taxon>
        <taxon>Halobacteriales</taxon>
        <taxon>Halorubellaceae</taxon>
        <taxon>Halorubellus</taxon>
    </lineage>
</organism>
<keyword evidence="2" id="KW-1185">Reference proteome</keyword>
<dbReference type="EMBL" id="JBHSXN010000002">
    <property type="protein sequence ID" value="MFC6952866.1"/>
    <property type="molecule type" value="Genomic_DNA"/>
</dbReference>